<evidence type="ECO:0000313" key="14">
    <source>
        <dbReference type="Proteomes" id="UP000831151"/>
    </source>
</evidence>
<feature type="domain" description="RNase H type-1" evidence="12">
    <location>
        <begin position="59"/>
        <end position="197"/>
    </location>
</feature>
<keyword evidence="8" id="KW-0479">Metal-binding</keyword>
<comment type="function">
    <text evidence="3">Endonuclease that specifically degrades the RNA of RNA-DNA hybrids.</text>
</comment>
<dbReference type="Pfam" id="PF01693">
    <property type="entry name" value="Cauli_VI"/>
    <property type="match status" value="1"/>
</dbReference>
<dbReference type="PROSITE" id="PS50879">
    <property type="entry name" value="RNASE_H_1"/>
    <property type="match status" value="1"/>
</dbReference>
<evidence type="ECO:0000256" key="2">
    <source>
        <dbReference type="ARBA" id="ARBA00001946"/>
    </source>
</evidence>
<reference evidence="13" key="1">
    <citation type="submission" date="2022-04" db="EMBL/GenBank/DDBJ databases">
        <title>Complete genome sequences of Ezakiella coagulans and Fenollaria massiliensis.</title>
        <authorList>
            <person name="France M.T."/>
            <person name="Clifford J."/>
            <person name="Narina S."/>
            <person name="Rutt L."/>
            <person name="Ravel J."/>
        </authorList>
    </citation>
    <scope>NUCLEOTIDE SEQUENCE</scope>
    <source>
        <strain evidence="13">C0061C2</strain>
    </source>
</reference>
<dbReference type="SUPFAM" id="SSF53098">
    <property type="entry name" value="Ribonuclease H-like"/>
    <property type="match status" value="1"/>
</dbReference>
<comment type="catalytic activity">
    <reaction evidence="1">
        <text>Endonucleolytic cleavage to 5'-phosphomonoester.</text>
        <dbReference type="EC" id="3.1.26.4"/>
    </reaction>
</comment>
<evidence type="ECO:0000256" key="10">
    <source>
        <dbReference type="ARBA" id="ARBA00022801"/>
    </source>
</evidence>
<evidence type="ECO:0000256" key="4">
    <source>
        <dbReference type="ARBA" id="ARBA00005300"/>
    </source>
</evidence>
<dbReference type="GO" id="GO:0043137">
    <property type="term" value="P:DNA replication, removal of RNA primer"/>
    <property type="evidence" value="ECO:0007669"/>
    <property type="project" value="TreeGrafter"/>
</dbReference>
<evidence type="ECO:0000256" key="3">
    <source>
        <dbReference type="ARBA" id="ARBA00004065"/>
    </source>
</evidence>
<dbReference type="PANTHER" id="PTHR10642:SF26">
    <property type="entry name" value="RIBONUCLEASE H1"/>
    <property type="match status" value="1"/>
</dbReference>
<dbReference type="GO" id="GO:0003676">
    <property type="term" value="F:nucleic acid binding"/>
    <property type="evidence" value="ECO:0007669"/>
    <property type="project" value="InterPro"/>
</dbReference>
<evidence type="ECO:0000256" key="11">
    <source>
        <dbReference type="ARBA" id="ARBA00022842"/>
    </source>
</evidence>
<dbReference type="Gene3D" id="3.30.420.10">
    <property type="entry name" value="Ribonuclease H-like superfamily/Ribonuclease H"/>
    <property type="match status" value="1"/>
</dbReference>
<comment type="similarity">
    <text evidence="4">Belongs to the RNase H family.</text>
</comment>
<dbReference type="KEGG" id="fms:M1R53_01335"/>
<dbReference type="InterPro" id="IPR011320">
    <property type="entry name" value="RNase_H1_N"/>
</dbReference>
<dbReference type="Proteomes" id="UP000831151">
    <property type="component" value="Chromosome"/>
</dbReference>
<evidence type="ECO:0000256" key="1">
    <source>
        <dbReference type="ARBA" id="ARBA00000077"/>
    </source>
</evidence>
<organism evidence="13 14">
    <name type="scientific">Fenollaria massiliensis</name>
    <dbReference type="NCBI Taxonomy" id="938288"/>
    <lineage>
        <taxon>Bacteria</taxon>
        <taxon>Bacillati</taxon>
        <taxon>Bacillota</taxon>
        <taxon>Clostridia</taxon>
        <taxon>Eubacteriales</taxon>
        <taxon>Fenollaria</taxon>
    </lineage>
</organism>
<dbReference type="SUPFAM" id="SSF55658">
    <property type="entry name" value="L9 N-domain-like"/>
    <property type="match status" value="1"/>
</dbReference>
<dbReference type="GO" id="GO:0004523">
    <property type="term" value="F:RNA-DNA hybrid ribonuclease activity"/>
    <property type="evidence" value="ECO:0007669"/>
    <property type="project" value="UniProtKB-EC"/>
</dbReference>
<dbReference type="InterPro" id="IPR009027">
    <property type="entry name" value="Ribosomal_bL9/RNase_H1_N"/>
</dbReference>
<evidence type="ECO:0000256" key="5">
    <source>
        <dbReference type="ARBA" id="ARBA00012180"/>
    </source>
</evidence>
<dbReference type="EMBL" id="CP096649">
    <property type="protein sequence ID" value="UQK59344.1"/>
    <property type="molecule type" value="Genomic_DNA"/>
</dbReference>
<evidence type="ECO:0000256" key="8">
    <source>
        <dbReference type="ARBA" id="ARBA00022723"/>
    </source>
</evidence>
<name>A0A9E7DK70_9FIRM</name>
<evidence type="ECO:0000256" key="6">
    <source>
        <dbReference type="ARBA" id="ARBA00017721"/>
    </source>
</evidence>
<keyword evidence="7" id="KW-0540">Nuclease</keyword>
<dbReference type="InterPro" id="IPR050092">
    <property type="entry name" value="RNase_H"/>
</dbReference>
<proteinExistence type="inferred from homology"/>
<dbReference type="Pfam" id="PF00075">
    <property type="entry name" value="RNase_H"/>
    <property type="match status" value="1"/>
</dbReference>
<evidence type="ECO:0000259" key="12">
    <source>
        <dbReference type="PROSITE" id="PS50879"/>
    </source>
</evidence>
<evidence type="ECO:0000313" key="13">
    <source>
        <dbReference type="EMBL" id="UQK59344.1"/>
    </source>
</evidence>
<dbReference type="InterPro" id="IPR002156">
    <property type="entry name" value="RNaseH_domain"/>
</dbReference>
<accession>A0A9E7DK70</accession>
<dbReference type="Gene3D" id="3.40.970.10">
    <property type="entry name" value="Ribonuclease H1, N-terminal domain"/>
    <property type="match status" value="1"/>
</dbReference>
<dbReference type="CDD" id="cd09277">
    <property type="entry name" value="RNase_HI_bacteria_like"/>
    <property type="match status" value="1"/>
</dbReference>
<dbReference type="FunFam" id="3.40.970.10:FF:000002">
    <property type="entry name" value="Ribonuclease H"/>
    <property type="match status" value="1"/>
</dbReference>
<dbReference type="EC" id="3.1.26.4" evidence="5"/>
<sequence length="200" mass="23201">MAKKYYAVKAGRNTGIFETWDEAKEEVHGFKNAIYKSFKTMEEAENYMMGDDFEANHDLDGKLLAYVDGSFSNILKKYSAAAVFVMDGEIIHKESMAYDDKEHLAIRNVAGEIKASMMAINYAIENNYKEINIFYDYEGIRSWAMGYWKTNKDETKAYKKFFDEKKEKIFINFHKVEAHTGDKFNEMVDSLAKEALIKMS</sequence>
<evidence type="ECO:0000256" key="9">
    <source>
        <dbReference type="ARBA" id="ARBA00022759"/>
    </source>
</evidence>
<keyword evidence="10" id="KW-0378">Hydrolase</keyword>
<dbReference type="AlphaFoldDB" id="A0A9E7DK70"/>
<dbReference type="PANTHER" id="PTHR10642">
    <property type="entry name" value="RIBONUCLEASE H1"/>
    <property type="match status" value="1"/>
</dbReference>
<evidence type="ECO:0000256" key="7">
    <source>
        <dbReference type="ARBA" id="ARBA00022722"/>
    </source>
</evidence>
<protein>
    <recommendedName>
        <fullName evidence="6">Ribonuclease H</fullName>
        <ecNumber evidence="5">3.1.26.4</ecNumber>
    </recommendedName>
</protein>
<keyword evidence="11" id="KW-0460">Magnesium</keyword>
<dbReference type="InterPro" id="IPR037056">
    <property type="entry name" value="RNase_H1_N_sf"/>
</dbReference>
<dbReference type="RefSeq" id="WP_249242811.1">
    <property type="nucleotide sequence ID" value="NZ_CP096649.1"/>
</dbReference>
<keyword evidence="14" id="KW-1185">Reference proteome</keyword>
<comment type="cofactor">
    <cofactor evidence="2">
        <name>Mg(2+)</name>
        <dbReference type="ChEBI" id="CHEBI:18420"/>
    </cofactor>
</comment>
<dbReference type="InterPro" id="IPR036397">
    <property type="entry name" value="RNaseH_sf"/>
</dbReference>
<dbReference type="InterPro" id="IPR012337">
    <property type="entry name" value="RNaseH-like_sf"/>
</dbReference>
<dbReference type="GO" id="GO:0046872">
    <property type="term" value="F:metal ion binding"/>
    <property type="evidence" value="ECO:0007669"/>
    <property type="project" value="UniProtKB-KW"/>
</dbReference>
<gene>
    <name evidence="13" type="ORF">M1R53_01335</name>
</gene>
<keyword evidence="9" id="KW-0255">Endonuclease</keyword>